<dbReference type="PANTHER" id="PTHR47031:SF3">
    <property type="entry name" value="SAP DOMAIN-CONTAINING PROTEIN"/>
    <property type="match status" value="1"/>
</dbReference>
<evidence type="ECO:0000256" key="1">
    <source>
        <dbReference type="SAM" id="MobiDB-lite"/>
    </source>
</evidence>
<dbReference type="InterPro" id="IPR035979">
    <property type="entry name" value="RBD_domain_sf"/>
</dbReference>
<dbReference type="GO" id="GO:0003676">
    <property type="term" value="F:nucleic acid binding"/>
    <property type="evidence" value="ECO:0007669"/>
    <property type="project" value="InterPro"/>
</dbReference>
<comment type="caution">
    <text evidence="2">The sequence shown here is derived from an EMBL/GenBank/DDBJ whole genome shotgun (WGS) entry which is preliminary data.</text>
</comment>
<proteinExistence type="predicted"/>
<feature type="region of interest" description="Disordered" evidence="1">
    <location>
        <begin position="36"/>
        <end position="159"/>
    </location>
</feature>
<dbReference type="CDD" id="cd12432">
    <property type="entry name" value="RRM_ACINU"/>
    <property type="match status" value="1"/>
</dbReference>
<dbReference type="OrthoDB" id="5348404at2759"/>
<feature type="compositionally biased region" description="Basic and acidic residues" evidence="1">
    <location>
        <begin position="135"/>
        <end position="149"/>
    </location>
</feature>
<dbReference type="InterPro" id="IPR034257">
    <property type="entry name" value="Acinus_RRM"/>
</dbReference>
<dbReference type="PANTHER" id="PTHR47031">
    <property type="entry name" value="SAP DNA-BINDING DOMAIN-CONTAINING PROTEIN"/>
    <property type="match status" value="1"/>
</dbReference>
<organism evidence="2 3">
    <name type="scientific">Cryoendolithus antarcticus</name>
    <dbReference type="NCBI Taxonomy" id="1507870"/>
    <lineage>
        <taxon>Eukaryota</taxon>
        <taxon>Fungi</taxon>
        <taxon>Dikarya</taxon>
        <taxon>Ascomycota</taxon>
        <taxon>Pezizomycotina</taxon>
        <taxon>Dothideomycetes</taxon>
        <taxon>Dothideomycetidae</taxon>
        <taxon>Cladosporiales</taxon>
        <taxon>Cladosporiaceae</taxon>
        <taxon>Cryoendolithus</taxon>
    </lineage>
</organism>
<feature type="compositionally biased region" description="Low complexity" evidence="1">
    <location>
        <begin position="55"/>
        <end position="70"/>
    </location>
</feature>
<accession>A0A1V8THZ3</accession>
<dbReference type="InParanoid" id="A0A1V8THZ3"/>
<sequence length="555" mass="57808">MADYNALKVVDLKQLCKDRAIPQTGLSRKQQYVDALEADDQKGNDAPVEAAESGDAVAEEAVNGDAAAAVPSNATGNEVATHAVNAKNEDTSNQAAATPLTGSPVPDEASSDSRKRKRRSPTPPLREGSVQKKLKAADEDLPRLPEDILKPPSPTIPEVEEEAEEVMKKARDWPRSNSANQDQIMDDADVPAEQGDATMQEAAVGDDTYTVSSPVAPAVGMDGVEDIGLPAEHAPTNALYIRNLLRPLQQQTFREHLISLASPEDDPSVVSTLHLDTYKSHAFVIFATTSQAIVARRQLHDHVWPDETQRKVLWVDFIPAAVVESWIATENEAGRTKRFEIVYTSGTASLEEVNPNSSHRPSIPGNSGQGMPNAPTGPRSERPAVATPSTAAPAPSTISPVKAVAPLPAAADLPDFPATTSLPKLFFSPTPAELVASRLASLASITSSAWPKNHLTTSAKSSGVAGQLRRYTFEDGDRVVDGGPDFGGFGVAQGAGGGGVGGAYMGGRGGGGGGGYRGRGGGGYRGGYGGGGGGYEGGGGGYGGDRGGYGGRRGW</sequence>
<feature type="compositionally biased region" description="Low complexity" evidence="1">
    <location>
        <begin position="383"/>
        <end position="397"/>
    </location>
</feature>
<dbReference type="Proteomes" id="UP000192596">
    <property type="component" value="Unassembled WGS sequence"/>
</dbReference>
<dbReference type="EMBL" id="NAJO01000007">
    <property type="protein sequence ID" value="OQO10999.1"/>
    <property type="molecule type" value="Genomic_DNA"/>
</dbReference>
<name>A0A1V8THZ3_9PEZI</name>
<gene>
    <name evidence="2" type="ORF">B0A48_05254</name>
</gene>
<dbReference type="InterPro" id="IPR036361">
    <property type="entry name" value="SAP_dom_sf"/>
</dbReference>
<protein>
    <recommendedName>
        <fullName evidence="4">SAP domain-containing protein</fullName>
    </recommendedName>
</protein>
<reference evidence="3" key="1">
    <citation type="submission" date="2017-03" db="EMBL/GenBank/DDBJ databases">
        <title>Genomes of endolithic fungi from Antarctica.</title>
        <authorList>
            <person name="Coleine C."/>
            <person name="Masonjones S."/>
            <person name="Stajich J.E."/>
        </authorList>
    </citation>
    <scope>NUCLEOTIDE SEQUENCE [LARGE SCALE GENOMIC DNA]</scope>
    <source>
        <strain evidence="3">CCFEE 5527</strain>
    </source>
</reference>
<dbReference type="Gene3D" id="1.10.720.30">
    <property type="entry name" value="SAP domain"/>
    <property type="match status" value="1"/>
</dbReference>
<feature type="region of interest" description="Disordered" evidence="1">
    <location>
        <begin position="534"/>
        <end position="555"/>
    </location>
</feature>
<evidence type="ECO:0008006" key="4">
    <source>
        <dbReference type="Google" id="ProtNLM"/>
    </source>
</evidence>
<keyword evidence="3" id="KW-1185">Reference proteome</keyword>
<evidence type="ECO:0000313" key="2">
    <source>
        <dbReference type="EMBL" id="OQO10999.1"/>
    </source>
</evidence>
<dbReference type="SUPFAM" id="SSF54928">
    <property type="entry name" value="RNA-binding domain, RBD"/>
    <property type="match status" value="1"/>
</dbReference>
<evidence type="ECO:0000313" key="3">
    <source>
        <dbReference type="Proteomes" id="UP000192596"/>
    </source>
</evidence>
<dbReference type="STRING" id="1507870.A0A1V8THZ3"/>
<dbReference type="AlphaFoldDB" id="A0A1V8THZ3"/>
<feature type="region of interest" description="Disordered" evidence="1">
    <location>
        <begin position="350"/>
        <end position="397"/>
    </location>
</feature>
<feature type="compositionally biased region" description="Polar residues" evidence="1">
    <location>
        <begin position="350"/>
        <end position="370"/>
    </location>
</feature>